<dbReference type="PROSITE" id="PS00518">
    <property type="entry name" value="ZF_RING_1"/>
    <property type="match status" value="1"/>
</dbReference>
<evidence type="ECO:0000313" key="6">
    <source>
        <dbReference type="EMBL" id="EEQ82881.1"/>
    </source>
</evidence>
<evidence type="ECO:0000256" key="4">
    <source>
        <dbReference type="PROSITE-ProRule" id="PRU00175"/>
    </source>
</evidence>
<dbReference type="OrthoDB" id="2192876at2759"/>
<dbReference type="InterPro" id="IPR017907">
    <property type="entry name" value="Znf_RING_CS"/>
</dbReference>
<dbReference type="SMART" id="SM00184">
    <property type="entry name" value="RING"/>
    <property type="match status" value="1"/>
</dbReference>
<keyword evidence="3" id="KW-0862">Zinc</keyword>
<dbReference type="Gene3D" id="3.30.40.10">
    <property type="entry name" value="Zinc/RING finger domain, C3HC4 (zinc finger)"/>
    <property type="match status" value="1"/>
</dbReference>
<organism evidence="7">
    <name type="scientific">Vairimorpha ceranae (strain BRL01)</name>
    <name type="common">Microsporidian parasite</name>
    <name type="synonym">Nosema ceranae</name>
    <dbReference type="NCBI Taxonomy" id="578460"/>
    <lineage>
        <taxon>Eukaryota</taxon>
        <taxon>Fungi</taxon>
        <taxon>Fungi incertae sedis</taxon>
        <taxon>Microsporidia</taxon>
        <taxon>Nosematidae</taxon>
        <taxon>Vairimorpha</taxon>
    </lineage>
</organism>
<keyword evidence="2 4" id="KW-0863">Zinc-finger</keyword>
<reference evidence="7" key="1">
    <citation type="journal article" date="2009" name="PLoS Pathog.">
        <title>Genomic analyses of the microsporidian Nosema ceranae, an emergent pathogen of honey bees.</title>
        <authorList>
            <person name="Cornman R.S."/>
            <person name="Chen Y.P."/>
            <person name="Schatz M.C."/>
            <person name="Street C."/>
            <person name="Zhao Y."/>
            <person name="Desany B."/>
            <person name="Egholm M."/>
            <person name="Hutchison S."/>
            <person name="Pettis J.S."/>
            <person name="Lipkin W.I."/>
            <person name="Evans J.D."/>
        </authorList>
    </citation>
    <scope>NUCLEOTIDE SEQUENCE [LARGE SCALE GENOMIC DNA]</scope>
    <source>
        <strain evidence="7">BRL01</strain>
    </source>
</reference>
<sequence length="220" mass="25788">MPFYTNKVVLKSKTRGLEYSNVSYFIKKYVSDCSICLQFPKNSLLTECNHVFCKNCLTEMIKFSDRCPICALFVKHVFNVKLILLREIKDFICFKKVKTSYNAEYFSYPFLSIYYETPAIFKNTKLIYQSADGQPYFLCQQIVNKLNRKKHLPDMICGFIRNIKEVVVKGQENIISHKNYKNYFDVMSINVTNNTKCTTYINSDHILEGSVIYIVEIILN</sequence>
<name>C4V7A6_VAIC1</name>
<evidence type="ECO:0000256" key="1">
    <source>
        <dbReference type="ARBA" id="ARBA00022723"/>
    </source>
</evidence>
<dbReference type="Proteomes" id="UP000009082">
    <property type="component" value="Unassembled WGS sequence"/>
</dbReference>
<dbReference type="HOGENOM" id="CLU_1424627_0_0_1"/>
<evidence type="ECO:0000256" key="3">
    <source>
        <dbReference type="ARBA" id="ARBA00022833"/>
    </source>
</evidence>
<dbReference type="SUPFAM" id="SSF57850">
    <property type="entry name" value="RING/U-box"/>
    <property type="match status" value="1"/>
</dbReference>
<dbReference type="KEGG" id="nce:NCER_100328"/>
<dbReference type="InterPro" id="IPR013083">
    <property type="entry name" value="Znf_RING/FYVE/PHD"/>
</dbReference>
<dbReference type="STRING" id="578460.C4V7A6"/>
<proteinExistence type="predicted"/>
<dbReference type="EMBL" id="ACOL01000016">
    <property type="protein sequence ID" value="EEQ82881.1"/>
    <property type="molecule type" value="Genomic_DNA"/>
</dbReference>
<dbReference type="InParanoid" id="C4V7A6"/>
<dbReference type="OMA" id="KHECHAN"/>
<protein>
    <recommendedName>
        <fullName evidence="5">RING-type domain-containing protein</fullName>
    </recommendedName>
</protein>
<evidence type="ECO:0000259" key="5">
    <source>
        <dbReference type="PROSITE" id="PS50089"/>
    </source>
</evidence>
<dbReference type="InterPro" id="IPR047126">
    <property type="entry name" value="RNF141-like"/>
</dbReference>
<dbReference type="InterPro" id="IPR018957">
    <property type="entry name" value="Znf_C3HC4_RING-type"/>
</dbReference>
<dbReference type="VEuPathDB" id="MicrosporidiaDB:NCER_100328"/>
<keyword evidence="1" id="KW-0479">Metal-binding</keyword>
<evidence type="ECO:0000313" key="7">
    <source>
        <dbReference type="Proteomes" id="UP000009082"/>
    </source>
</evidence>
<dbReference type="PROSITE" id="PS50089">
    <property type="entry name" value="ZF_RING_2"/>
    <property type="match status" value="1"/>
</dbReference>
<evidence type="ECO:0000256" key="2">
    <source>
        <dbReference type="ARBA" id="ARBA00022771"/>
    </source>
</evidence>
<dbReference type="GO" id="GO:0008270">
    <property type="term" value="F:zinc ion binding"/>
    <property type="evidence" value="ECO:0007669"/>
    <property type="project" value="UniProtKB-KW"/>
</dbReference>
<dbReference type="AlphaFoldDB" id="C4V7A6"/>
<dbReference type="InterPro" id="IPR001841">
    <property type="entry name" value="Znf_RING"/>
</dbReference>
<gene>
    <name evidence="6" type="ORF">NCER_100328</name>
</gene>
<dbReference type="Pfam" id="PF00097">
    <property type="entry name" value="zf-C3HC4"/>
    <property type="match status" value="1"/>
</dbReference>
<feature type="domain" description="RING-type" evidence="5">
    <location>
        <begin position="33"/>
        <end position="70"/>
    </location>
</feature>
<accession>C4V7A6</accession>
<dbReference type="PANTHER" id="PTHR12109">
    <property type="entry name" value="RING FINGER PROTEIN 141-RELATED"/>
    <property type="match status" value="1"/>
</dbReference>